<dbReference type="EMBL" id="JBJUIK010000001">
    <property type="protein sequence ID" value="KAL3537218.1"/>
    <property type="molecule type" value="Genomic_DNA"/>
</dbReference>
<feature type="region of interest" description="Disordered" evidence="1">
    <location>
        <begin position="68"/>
        <end position="87"/>
    </location>
</feature>
<feature type="compositionally biased region" description="Low complexity" evidence="1">
    <location>
        <begin position="77"/>
        <end position="87"/>
    </location>
</feature>
<organism evidence="2 3">
    <name type="scientific">Cinchona calisaya</name>
    <dbReference type="NCBI Taxonomy" id="153742"/>
    <lineage>
        <taxon>Eukaryota</taxon>
        <taxon>Viridiplantae</taxon>
        <taxon>Streptophyta</taxon>
        <taxon>Embryophyta</taxon>
        <taxon>Tracheophyta</taxon>
        <taxon>Spermatophyta</taxon>
        <taxon>Magnoliopsida</taxon>
        <taxon>eudicotyledons</taxon>
        <taxon>Gunneridae</taxon>
        <taxon>Pentapetalae</taxon>
        <taxon>asterids</taxon>
        <taxon>lamiids</taxon>
        <taxon>Gentianales</taxon>
        <taxon>Rubiaceae</taxon>
        <taxon>Cinchonoideae</taxon>
        <taxon>Cinchoneae</taxon>
        <taxon>Cinchona</taxon>
    </lineage>
</organism>
<name>A0ABD3B157_9GENT</name>
<dbReference type="AlphaFoldDB" id="A0ABD3B157"/>
<accession>A0ABD3B157</accession>
<protein>
    <submittedName>
        <fullName evidence="2">Uncharacterized protein</fullName>
    </submittedName>
</protein>
<feature type="region of interest" description="Disordered" evidence="1">
    <location>
        <begin position="1"/>
        <end position="50"/>
    </location>
</feature>
<comment type="caution">
    <text evidence="2">The sequence shown here is derived from an EMBL/GenBank/DDBJ whole genome shotgun (WGS) entry which is preliminary data.</text>
</comment>
<gene>
    <name evidence="2" type="ORF">ACH5RR_000584</name>
</gene>
<keyword evidence="3" id="KW-1185">Reference proteome</keyword>
<sequence>MKKSNNVDWPYGNLTKPPPDSSSRGSPSPYPNINTTINSDFKSSSQRTSSPFHLKIKISSSTKEVQSSFPSWHAPESGSSLKGSCSSPRVHVKQMNLGTINMFPSRFTTGDVNKGKFIDKIVELLEEKMSISETHKRRKKRSIIVSKIGKGANIGI</sequence>
<reference evidence="2 3" key="1">
    <citation type="submission" date="2024-11" db="EMBL/GenBank/DDBJ databases">
        <title>A near-complete genome assembly of Cinchona calisaya.</title>
        <authorList>
            <person name="Lian D.C."/>
            <person name="Zhao X.W."/>
            <person name="Wei L."/>
        </authorList>
    </citation>
    <scope>NUCLEOTIDE SEQUENCE [LARGE SCALE GENOMIC DNA]</scope>
    <source>
        <tissue evidence="2">Nenye</tissue>
    </source>
</reference>
<proteinExistence type="predicted"/>
<evidence type="ECO:0000256" key="1">
    <source>
        <dbReference type="SAM" id="MobiDB-lite"/>
    </source>
</evidence>
<evidence type="ECO:0000313" key="2">
    <source>
        <dbReference type="EMBL" id="KAL3537218.1"/>
    </source>
</evidence>
<feature type="compositionally biased region" description="Polar residues" evidence="1">
    <location>
        <begin position="32"/>
        <end position="50"/>
    </location>
</feature>
<dbReference type="Proteomes" id="UP001630127">
    <property type="component" value="Unassembled WGS sequence"/>
</dbReference>
<evidence type="ECO:0000313" key="3">
    <source>
        <dbReference type="Proteomes" id="UP001630127"/>
    </source>
</evidence>